<proteinExistence type="predicted"/>
<dbReference type="EMBL" id="ML986644">
    <property type="protein sequence ID" value="KAF2262143.1"/>
    <property type="molecule type" value="Genomic_DNA"/>
</dbReference>
<name>A0A9P4K6Z7_9PLEO</name>
<gene>
    <name evidence="1" type="ORF">CC78DRAFT_618770</name>
</gene>
<sequence length="215" mass="24115">MAALYTIGMRPLPGRRASAPTSSRMLHLGALYAVRLASALLDARVQVQMLPGNTPPIQPRGPSPPPTSSAVLQETRHANIVRRPLRPVHVPRSQRPVYARYNLQLRTEMPDTLSQDTVEETPVTLLEHISAMQSCSCMVAPGAFQRILPCSLFRWPVAHAPWLVPVNAKRTSGSGHEHGMPLHERARRFRRLSRLLPPVINRRKFGECLLPRCWI</sequence>
<evidence type="ECO:0000313" key="1">
    <source>
        <dbReference type="EMBL" id="KAF2262143.1"/>
    </source>
</evidence>
<protein>
    <submittedName>
        <fullName evidence="1">Uncharacterized protein</fullName>
    </submittedName>
</protein>
<dbReference type="Proteomes" id="UP000800093">
    <property type="component" value="Unassembled WGS sequence"/>
</dbReference>
<keyword evidence="2" id="KW-1185">Reference proteome</keyword>
<dbReference type="AlphaFoldDB" id="A0A9P4K6Z7"/>
<organism evidence="1 2">
    <name type="scientific">Lojkania enalia</name>
    <dbReference type="NCBI Taxonomy" id="147567"/>
    <lineage>
        <taxon>Eukaryota</taxon>
        <taxon>Fungi</taxon>
        <taxon>Dikarya</taxon>
        <taxon>Ascomycota</taxon>
        <taxon>Pezizomycotina</taxon>
        <taxon>Dothideomycetes</taxon>
        <taxon>Pleosporomycetidae</taxon>
        <taxon>Pleosporales</taxon>
        <taxon>Pleosporales incertae sedis</taxon>
        <taxon>Lojkania</taxon>
    </lineage>
</organism>
<reference evidence="2" key="1">
    <citation type="journal article" date="2020" name="Stud. Mycol.">
        <title>101 Dothideomycetes genomes: A test case for predicting lifestyles and emergence of pathogens.</title>
        <authorList>
            <person name="Haridas S."/>
            <person name="Albert R."/>
            <person name="Binder M."/>
            <person name="Bloem J."/>
            <person name="LaButti K."/>
            <person name="Salamov A."/>
            <person name="Andreopoulos B."/>
            <person name="Baker S."/>
            <person name="Barry K."/>
            <person name="Bills G."/>
            <person name="Bluhm B."/>
            <person name="Cannon C."/>
            <person name="Castanera R."/>
            <person name="Culley D."/>
            <person name="Daum C."/>
            <person name="Ezra D."/>
            <person name="Gonzalez J."/>
            <person name="Henrissat B."/>
            <person name="Kuo A."/>
            <person name="Liang C."/>
            <person name="Lipzen A."/>
            <person name="Lutzoni F."/>
            <person name="Magnuson J."/>
            <person name="Mondo S."/>
            <person name="Nolan M."/>
            <person name="Ohm R."/>
            <person name="Pangilinan J."/>
            <person name="Park H.-J."/>
            <person name="Ramirez L."/>
            <person name="Alfaro M."/>
            <person name="Sun H."/>
            <person name="Tritt A."/>
            <person name="Yoshinaga Y."/>
            <person name="Zwiers L.-H."/>
            <person name="Turgeon B."/>
            <person name="Goodwin S."/>
            <person name="Spatafora J."/>
            <person name="Crous P."/>
            <person name="Grigoriev I."/>
        </authorList>
    </citation>
    <scope>NUCLEOTIDE SEQUENCE [LARGE SCALE GENOMIC DNA]</scope>
    <source>
        <strain evidence="2">CBS 304.66</strain>
    </source>
</reference>
<evidence type="ECO:0000313" key="2">
    <source>
        <dbReference type="Proteomes" id="UP000800093"/>
    </source>
</evidence>
<accession>A0A9P4K6Z7</accession>
<comment type="caution">
    <text evidence="1">The sequence shown here is derived from an EMBL/GenBank/DDBJ whole genome shotgun (WGS) entry which is preliminary data.</text>
</comment>